<reference evidence="2 3" key="1">
    <citation type="journal article" date="2014" name="Genome Biol. Evol.">
        <title>The genome of the myxosporean Thelohanellus kitauei shows adaptations to nutrient acquisition within its fish host.</title>
        <authorList>
            <person name="Yang Y."/>
            <person name="Xiong J."/>
            <person name="Zhou Z."/>
            <person name="Huo F."/>
            <person name="Miao W."/>
            <person name="Ran C."/>
            <person name="Liu Y."/>
            <person name="Zhang J."/>
            <person name="Feng J."/>
            <person name="Wang M."/>
            <person name="Wang M."/>
            <person name="Wang L."/>
            <person name="Yao B."/>
        </authorList>
    </citation>
    <scope>NUCLEOTIDE SEQUENCE [LARGE SCALE GENOMIC DNA]</scope>
    <source>
        <strain evidence="2">Wuqing</strain>
    </source>
</reference>
<evidence type="ECO:0000259" key="1">
    <source>
        <dbReference type="PROSITE" id="PS50878"/>
    </source>
</evidence>
<dbReference type="Proteomes" id="UP000031668">
    <property type="component" value="Unassembled WGS sequence"/>
</dbReference>
<dbReference type="InterPro" id="IPR043502">
    <property type="entry name" value="DNA/RNA_pol_sf"/>
</dbReference>
<dbReference type="EMBL" id="JWZT01003452">
    <property type="protein sequence ID" value="KII66750.1"/>
    <property type="molecule type" value="Genomic_DNA"/>
</dbReference>
<evidence type="ECO:0000313" key="3">
    <source>
        <dbReference type="Proteomes" id="UP000031668"/>
    </source>
</evidence>
<dbReference type="PROSITE" id="PS50878">
    <property type="entry name" value="RT_POL"/>
    <property type="match status" value="1"/>
</dbReference>
<dbReference type="SUPFAM" id="SSF56672">
    <property type="entry name" value="DNA/RNA polymerases"/>
    <property type="match status" value="1"/>
</dbReference>
<dbReference type="InterPro" id="IPR050951">
    <property type="entry name" value="Retrovirus_Pol_polyprotein"/>
</dbReference>
<proteinExistence type="predicted"/>
<comment type="caution">
    <text evidence="2">The sequence shown here is derived from an EMBL/GenBank/DDBJ whole genome shotgun (WGS) entry which is preliminary data.</text>
</comment>
<dbReference type="InterPro" id="IPR043128">
    <property type="entry name" value="Rev_trsase/Diguanyl_cyclase"/>
</dbReference>
<dbReference type="AlphaFoldDB" id="A0A0C2MR18"/>
<evidence type="ECO:0000313" key="2">
    <source>
        <dbReference type="EMBL" id="KII66750.1"/>
    </source>
</evidence>
<sequence length="113" mass="12835">MIQSQKRLSISIQGLACTNLTFSRLADTIPSPAFQRMINKVLECIPGCAIYLDDVIIFSENEAGHLKTLQNVFEAINRASLKHNHEKCKLGYSEIEFMGYIVFDRELHENTDS</sequence>
<accession>A0A0C2MR18</accession>
<dbReference type="PANTHER" id="PTHR37984">
    <property type="entry name" value="PROTEIN CBG26694"/>
    <property type="match status" value="1"/>
</dbReference>
<organism evidence="2 3">
    <name type="scientific">Thelohanellus kitauei</name>
    <name type="common">Myxosporean</name>
    <dbReference type="NCBI Taxonomy" id="669202"/>
    <lineage>
        <taxon>Eukaryota</taxon>
        <taxon>Metazoa</taxon>
        <taxon>Cnidaria</taxon>
        <taxon>Myxozoa</taxon>
        <taxon>Myxosporea</taxon>
        <taxon>Bivalvulida</taxon>
        <taxon>Platysporina</taxon>
        <taxon>Myxobolidae</taxon>
        <taxon>Thelohanellus</taxon>
    </lineage>
</organism>
<gene>
    <name evidence="2" type="ORF">RF11_09941</name>
</gene>
<dbReference type="PANTHER" id="PTHR37984:SF5">
    <property type="entry name" value="PROTEIN NYNRIN-LIKE"/>
    <property type="match status" value="1"/>
</dbReference>
<dbReference type="OrthoDB" id="6767715at2759"/>
<dbReference type="InterPro" id="IPR000477">
    <property type="entry name" value="RT_dom"/>
</dbReference>
<dbReference type="Gene3D" id="3.30.70.270">
    <property type="match status" value="1"/>
</dbReference>
<keyword evidence="3" id="KW-1185">Reference proteome</keyword>
<feature type="domain" description="Reverse transcriptase" evidence="1">
    <location>
        <begin position="1"/>
        <end position="102"/>
    </location>
</feature>
<name>A0A0C2MR18_THEKT</name>
<dbReference type="Pfam" id="PF00078">
    <property type="entry name" value="RVT_1"/>
    <property type="match status" value="1"/>
</dbReference>
<protein>
    <submittedName>
        <fullName evidence="2">Retrovirus-related Pol polyprotein from transposon opus</fullName>
    </submittedName>
</protein>
<dbReference type="FunFam" id="3.30.70.270:FF:000003">
    <property type="entry name" value="Transposon Ty3-G Gag-Pol polyprotein"/>
    <property type="match status" value="1"/>
</dbReference>